<dbReference type="HOGENOM" id="CLU_208384_0_0_9"/>
<dbReference type="AlphaFoldDB" id="C8VZV5"/>
<name>C8VZV5_DESAS</name>
<accession>C8VZV5</accession>
<protein>
    <recommendedName>
        <fullName evidence="3">YtxH domain-containing protein</fullName>
    </recommendedName>
</protein>
<evidence type="ECO:0000313" key="1">
    <source>
        <dbReference type="EMBL" id="ACV63083.1"/>
    </source>
</evidence>
<sequence length="60" mass="6848">MRTNFWRGLITGSILGALLSMMTGSNKRFQNLSFGSKRKNTSRTRRMLKGVTRTVNDLIK</sequence>
<dbReference type="Proteomes" id="UP000002217">
    <property type="component" value="Chromosome"/>
</dbReference>
<organism evidence="1 2">
    <name type="scientific">Desulfofarcimen acetoxidans (strain ATCC 49208 / DSM 771 / KCTC 5769 / VKM B-1644 / 5575)</name>
    <name type="common">Desulfotomaculum acetoxidans</name>
    <dbReference type="NCBI Taxonomy" id="485916"/>
    <lineage>
        <taxon>Bacteria</taxon>
        <taxon>Bacillati</taxon>
        <taxon>Bacillota</taxon>
        <taxon>Clostridia</taxon>
        <taxon>Eubacteriales</taxon>
        <taxon>Peptococcaceae</taxon>
        <taxon>Desulfofarcimen</taxon>
    </lineage>
</organism>
<gene>
    <name evidence="1" type="ordered locus">Dtox_2269</name>
</gene>
<dbReference type="STRING" id="485916.Dtox_2269"/>
<dbReference type="RefSeq" id="WP_015757784.1">
    <property type="nucleotide sequence ID" value="NC_013216.1"/>
</dbReference>
<evidence type="ECO:0000313" key="2">
    <source>
        <dbReference type="Proteomes" id="UP000002217"/>
    </source>
</evidence>
<dbReference type="OrthoDB" id="1809073at2"/>
<dbReference type="eggNOG" id="ENOG502ZD0G">
    <property type="taxonomic scope" value="Bacteria"/>
</dbReference>
<evidence type="ECO:0008006" key="3">
    <source>
        <dbReference type="Google" id="ProtNLM"/>
    </source>
</evidence>
<keyword evidence="2" id="KW-1185">Reference proteome</keyword>
<dbReference type="EMBL" id="CP001720">
    <property type="protein sequence ID" value="ACV63083.1"/>
    <property type="molecule type" value="Genomic_DNA"/>
</dbReference>
<dbReference type="KEGG" id="dae:Dtox_2269"/>
<reference evidence="1 2" key="1">
    <citation type="journal article" date="2009" name="Stand. Genomic Sci.">
        <title>Complete genome sequence of Desulfotomaculum acetoxidans type strain (5575).</title>
        <authorList>
            <person name="Spring S."/>
            <person name="Lapidus A."/>
            <person name="Schroder M."/>
            <person name="Gleim D."/>
            <person name="Sims D."/>
            <person name="Meincke L."/>
            <person name="Glavina Del Rio T."/>
            <person name="Tice H."/>
            <person name="Copeland A."/>
            <person name="Cheng J.F."/>
            <person name="Lucas S."/>
            <person name="Chen F."/>
            <person name="Nolan M."/>
            <person name="Bruce D."/>
            <person name="Goodwin L."/>
            <person name="Pitluck S."/>
            <person name="Ivanova N."/>
            <person name="Mavromatis K."/>
            <person name="Mikhailova N."/>
            <person name="Pati A."/>
            <person name="Chen A."/>
            <person name="Palaniappan K."/>
            <person name="Land M."/>
            <person name="Hauser L."/>
            <person name="Chang Y.J."/>
            <person name="Jeffries C.D."/>
            <person name="Chain P."/>
            <person name="Saunders E."/>
            <person name="Brettin T."/>
            <person name="Detter J.C."/>
            <person name="Goker M."/>
            <person name="Bristow J."/>
            <person name="Eisen J.A."/>
            <person name="Markowitz V."/>
            <person name="Hugenholtz P."/>
            <person name="Kyrpides N.C."/>
            <person name="Klenk H.P."/>
            <person name="Han C."/>
        </authorList>
    </citation>
    <scope>NUCLEOTIDE SEQUENCE [LARGE SCALE GENOMIC DNA]</scope>
    <source>
        <strain evidence="2">ATCC 49208 / DSM 771 / VKM B-1644</strain>
    </source>
</reference>
<proteinExistence type="predicted"/>